<dbReference type="Gene3D" id="3.55.50.30">
    <property type="match status" value="1"/>
</dbReference>
<sequence length="408" mass="45474">MPVEQLLKKNVPNHGPLFSHVRLYSYMPDHQQRIAYLLARYADKSCSREELDELFTAIGRDTDPAMLEQLLEDVWHAGHPAPGIDYEAVYQQIKPAVPVRKTIPLKRFAVAASLLLLAGTAYWLLQHKRVEKQPLLVTQPAQQHILPATNKAMLTLADGTTVPLDSTGKQLIQQGNVAIRQQNGQLLYASQPTDGNIHYNKLTTPRGGQFRLVLPDGTKVWLNSASMLRYPTTFSGKDRVVELEGQGYFEIAANAQQPFKVKVRDIEVLVLGTDFDVMAYGDENSVNTTLLTGSVLVKEGSTKQLLRPGQQAVVDNQDHQLTVRTADIRKVTAWKNGMFVFNDMALPAILREVARWYDVDIVYQASPGAELYGGGIGRDLQLADVLTLLEGNGFNHFRIEGRKVIVLP</sequence>
<organism evidence="3 4">
    <name type="scientific">Chitinophaga pinensis</name>
    <dbReference type="NCBI Taxonomy" id="79329"/>
    <lineage>
        <taxon>Bacteria</taxon>
        <taxon>Pseudomonadati</taxon>
        <taxon>Bacteroidota</taxon>
        <taxon>Chitinophagia</taxon>
        <taxon>Chitinophagales</taxon>
        <taxon>Chitinophagaceae</taxon>
        <taxon>Chitinophaga</taxon>
    </lineage>
</organism>
<gene>
    <name evidence="3" type="ORF">FEF09_27570</name>
</gene>
<feature type="domain" description="Protein FecR C-terminal" evidence="2">
    <location>
        <begin position="339"/>
        <end position="406"/>
    </location>
</feature>
<dbReference type="InterPro" id="IPR032508">
    <property type="entry name" value="FecR_C"/>
</dbReference>
<keyword evidence="4" id="KW-1185">Reference proteome</keyword>
<dbReference type="Gene3D" id="2.60.120.1440">
    <property type="match status" value="1"/>
</dbReference>
<dbReference type="AlphaFoldDB" id="A0A5C6LIV1"/>
<evidence type="ECO:0000313" key="4">
    <source>
        <dbReference type="Proteomes" id="UP000318815"/>
    </source>
</evidence>
<reference evidence="3 4" key="1">
    <citation type="submission" date="2019-08" db="EMBL/GenBank/DDBJ databases">
        <title>Whole genome sequencing of chitin degrading bacteria Chitinophaga pinensis YS16.</title>
        <authorList>
            <person name="Singh R.P."/>
            <person name="Manchanda G."/>
            <person name="Maurya I.K."/>
            <person name="Joshi N.K."/>
            <person name="Srivastava A.K."/>
        </authorList>
    </citation>
    <scope>NUCLEOTIDE SEQUENCE [LARGE SCALE GENOMIC DNA]</scope>
    <source>
        <strain evidence="3 4">YS-16</strain>
    </source>
</reference>
<protein>
    <submittedName>
        <fullName evidence="3">DUF4974 domain-containing protein</fullName>
    </submittedName>
</protein>
<evidence type="ECO:0000313" key="3">
    <source>
        <dbReference type="EMBL" id="TWV93037.1"/>
    </source>
</evidence>
<dbReference type="InterPro" id="IPR012373">
    <property type="entry name" value="Ferrdict_sens_TM"/>
</dbReference>
<comment type="caution">
    <text evidence="3">The sequence shown here is derived from an EMBL/GenBank/DDBJ whole genome shotgun (WGS) entry which is preliminary data.</text>
</comment>
<dbReference type="FunFam" id="2.60.120.1440:FF:000001">
    <property type="entry name" value="Putative anti-sigma factor"/>
    <property type="match status" value="1"/>
</dbReference>
<dbReference type="EMBL" id="VOHS01000059">
    <property type="protein sequence ID" value="TWV93037.1"/>
    <property type="molecule type" value="Genomic_DNA"/>
</dbReference>
<feature type="domain" description="FecR protein" evidence="1">
    <location>
        <begin position="201"/>
        <end position="295"/>
    </location>
</feature>
<dbReference type="PANTHER" id="PTHR30273:SF2">
    <property type="entry name" value="PROTEIN FECR"/>
    <property type="match status" value="1"/>
</dbReference>
<dbReference type="PANTHER" id="PTHR30273">
    <property type="entry name" value="PERIPLASMIC SIGNAL SENSOR AND SIGMA FACTOR ACTIVATOR FECR-RELATED"/>
    <property type="match status" value="1"/>
</dbReference>
<dbReference type="GO" id="GO:0016989">
    <property type="term" value="F:sigma factor antagonist activity"/>
    <property type="evidence" value="ECO:0007669"/>
    <property type="project" value="TreeGrafter"/>
</dbReference>
<dbReference type="Pfam" id="PF16344">
    <property type="entry name" value="FecR_C"/>
    <property type="match status" value="1"/>
</dbReference>
<name>A0A5C6LIV1_9BACT</name>
<proteinExistence type="predicted"/>
<dbReference type="InterPro" id="IPR006860">
    <property type="entry name" value="FecR"/>
</dbReference>
<evidence type="ECO:0000259" key="2">
    <source>
        <dbReference type="Pfam" id="PF16344"/>
    </source>
</evidence>
<dbReference type="Pfam" id="PF04773">
    <property type="entry name" value="FecR"/>
    <property type="match status" value="1"/>
</dbReference>
<accession>A0A5C6LIV1</accession>
<dbReference type="Proteomes" id="UP000318815">
    <property type="component" value="Unassembled WGS sequence"/>
</dbReference>
<evidence type="ECO:0000259" key="1">
    <source>
        <dbReference type="Pfam" id="PF04773"/>
    </source>
</evidence>
<dbReference type="OrthoDB" id="1099963at2"/>